<dbReference type="PANTHER" id="PTHR43798">
    <property type="entry name" value="MONOACYLGLYCEROL LIPASE"/>
    <property type="match status" value="1"/>
</dbReference>
<dbReference type="SUPFAM" id="SSF53474">
    <property type="entry name" value="alpha/beta-Hydrolases"/>
    <property type="match status" value="1"/>
</dbReference>
<feature type="domain" description="AB hydrolase-1" evidence="1">
    <location>
        <begin position="15"/>
        <end position="113"/>
    </location>
</feature>
<dbReference type="Gene3D" id="3.40.50.1820">
    <property type="entry name" value="alpha/beta hydrolase"/>
    <property type="match status" value="1"/>
</dbReference>
<gene>
    <name evidence="2" type="ORF">METZ01_LOCUS293897</name>
</gene>
<reference evidence="2" key="1">
    <citation type="submission" date="2018-05" db="EMBL/GenBank/DDBJ databases">
        <authorList>
            <person name="Lanie J.A."/>
            <person name="Ng W.-L."/>
            <person name="Kazmierczak K.M."/>
            <person name="Andrzejewski T.M."/>
            <person name="Davidsen T.M."/>
            <person name="Wayne K.J."/>
            <person name="Tettelin H."/>
            <person name="Glass J.I."/>
            <person name="Rusch D."/>
            <person name="Podicherti R."/>
            <person name="Tsui H.-C.T."/>
            <person name="Winkler M.E."/>
        </authorList>
    </citation>
    <scope>NUCLEOTIDE SEQUENCE</scope>
</reference>
<evidence type="ECO:0000313" key="2">
    <source>
        <dbReference type="EMBL" id="SVC41043.1"/>
    </source>
</evidence>
<dbReference type="InterPro" id="IPR050266">
    <property type="entry name" value="AB_hydrolase_sf"/>
</dbReference>
<protein>
    <recommendedName>
        <fullName evidence="1">AB hydrolase-1 domain-containing protein</fullName>
    </recommendedName>
</protein>
<proteinExistence type="predicted"/>
<dbReference type="InterPro" id="IPR000073">
    <property type="entry name" value="AB_hydrolase_1"/>
</dbReference>
<name>A0A382LWZ8_9ZZZZ</name>
<sequence>MISVEVAYSIEGAGPPLYMVHGIGSRKATWGALIEVLRTDFTCVSFDLRGHGESPVPPVPYSLDELVEDLEALRQRLGHERIHVVGHSLGGQIGPAYARTHPECVETVTLLSTAAGRSSEDSAKVKGVVALMREKGVKPVLNTLIKRWYTDKFIASHPDAVEARIKQVVDTPEDVFLSVFDIYAATEMLPWLPRLDCPCLVMTGELDAGCSPVLNKLIADTLPNAELVILENLKHSILIEAPEKVLPPLRDFLVRNC</sequence>
<dbReference type="EMBL" id="UINC01089718">
    <property type="protein sequence ID" value="SVC41043.1"/>
    <property type="molecule type" value="Genomic_DNA"/>
</dbReference>
<organism evidence="2">
    <name type="scientific">marine metagenome</name>
    <dbReference type="NCBI Taxonomy" id="408172"/>
    <lineage>
        <taxon>unclassified sequences</taxon>
        <taxon>metagenomes</taxon>
        <taxon>ecological metagenomes</taxon>
    </lineage>
</organism>
<dbReference type="Pfam" id="PF00561">
    <property type="entry name" value="Abhydrolase_1"/>
    <property type="match status" value="1"/>
</dbReference>
<accession>A0A382LWZ8</accession>
<dbReference type="AlphaFoldDB" id="A0A382LWZ8"/>
<evidence type="ECO:0000259" key="1">
    <source>
        <dbReference type="Pfam" id="PF00561"/>
    </source>
</evidence>
<dbReference type="InterPro" id="IPR029058">
    <property type="entry name" value="AB_hydrolase_fold"/>
</dbReference>